<dbReference type="OMA" id="FHQTFVS"/>
<accession>A0A8S1NX76</accession>
<organism evidence="1 2">
    <name type="scientific">Paramecium primaurelia</name>
    <dbReference type="NCBI Taxonomy" id="5886"/>
    <lineage>
        <taxon>Eukaryota</taxon>
        <taxon>Sar</taxon>
        <taxon>Alveolata</taxon>
        <taxon>Ciliophora</taxon>
        <taxon>Intramacronucleata</taxon>
        <taxon>Oligohymenophorea</taxon>
        <taxon>Peniculida</taxon>
        <taxon>Parameciidae</taxon>
        <taxon>Paramecium</taxon>
    </lineage>
</organism>
<reference evidence="1" key="1">
    <citation type="submission" date="2021-01" db="EMBL/GenBank/DDBJ databases">
        <authorList>
            <consortium name="Genoscope - CEA"/>
            <person name="William W."/>
        </authorList>
    </citation>
    <scope>NUCLEOTIDE SEQUENCE</scope>
</reference>
<dbReference type="EMBL" id="CAJJDM010000092">
    <property type="protein sequence ID" value="CAD8091754.1"/>
    <property type="molecule type" value="Genomic_DNA"/>
</dbReference>
<evidence type="ECO:0000313" key="1">
    <source>
        <dbReference type="EMBL" id="CAD8091754.1"/>
    </source>
</evidence>
<gene>
    <name evidence="1" type="ORF">PPRIM_AZ9-3.1.T0890044</name>
</gene>
<comment type="caution">
    <text evidence="1">The sequence shown here is derived from an EMBL/GenBank/DDBJ whole genome shotgun (WGS) entry which is preliminary data.</text>
</comment>
<name>A0A8S1NX76_PARPR</name>
<sequence length="153" mass="18392">MQIHSEYTFNFDWETVVKGFWRKYPCKEFDFIKFNQVVDMMLNDNNTMSIKRIVYARKFMVWCLTLEEITFDIENRSMQMQTKLLKACKYYPNLSGDESIIYKAIDDQKTHYSKLLSNFHQTFVSKLISQFNSSFKKGIEVVEARCRELQNNQ</sequence>
<dbReference type="GO" id="GO:0005758">
    <property type="term" value="C:mitochondrial intermembrane space"/>
    <property type="evidence" value="ECO:0007669"/>
    <property type="project" value="InterPro"/>
</dbReference>
<dbReference type="AlphaFoldDB" id="A0A8S1NX76"/>
<dbReference type="Proteomes" id="UP000688137">
    <property type="component" value="Unassembled WGS sequence"/>
</dbReference>
<dbReference type="InterPro" id="IPR037365">
    <property type="entry name" value="Slowmo/Ups"/>
</dbReference>
<evidence type="ECO:0000313" key="2">
    <source>
        <dbReference type="Proteomes" id="UP000688137"/>
    </source>
</evidence>
<evidence type="ECO:0008006" key="3">
    <source>
        <dbReference type="Google" id="ProtNLM"/>
    </source>
</evidence>
<proteinExistence type="predicted"/>
<protein>
    <recommendedName>
        <fullName evidence="3">PRELI/MSF1 domain-containing protein</fullName>
    </recommendedName>
</protein>
<keyword evidence="2" id="KW-1185">Reference proteome</keyword>
<dbReference type="PANTHER" id="PTHR11158">
    <property type="entry name" value="MSF1/PX19 RELATED"/>
    <property type="match status" value="1"/>
</dbReference>